<evidence type="ECO:0000259" key="3">
    <source>
        <dbReference type="PROSITE" id="PS50110"/>
    </source>
</evidence>
<dbReference type="GO" id="GO:0000160">
    <property type="term" value="P:phosphorelay signal transduction system"/>
    <property type="evidence" value="ECO:0007669"/>
    <property type="project" value="InterPro"/>
</dbReference>
<dbReference type="CDD" id="cd17546">
    <property type="entry name" value="REC_hyHK_CKI1_RcsC-like"/>
    <property type="match status" value="1"/>
</dbReference>
<dbReference type="Gene3D" id="3.40.50.2300">
    <property type="match status" value="1"/>
</dbReference>
<organism evidence="4 5">
    <name type="scientific">Arcicella rosea</name>
    <dbReference type="NCBI Taxonomy" id="502909"/>
    <lineage>
        <taxon>Bacteria</taxon>
        <taxon>Pseudomonadati</taxon>
        <taxon>Bacteroidota</taxon>
        <taxon>Cytophagia</taxon>
        <taxon>Cytophagales</taxon>
        <taxon>Flectobacillaceae</taxon>
        <taxon>Arcicella</taxon>
    </lineage>
</organism>
<dbReference type="PROSITE" id="PS50110">
    <property type="entry name" value="RESPONSE_REGULATORY"/>
    <property type="match status" value="1"/>
</dbReference>
<keyword evidence="5" id="KW-1185">Reference proteome</keyword>
<sequence length="134" mass="15695">MFNNAITLIVDDEHLNRFLMRKYLQTYDVPFAEATDGQEAVEFLRETTHDKIVVLLDLNMPVMDGYEFLEYLANHYLEFRDKKILVVVVSASDYTIFRKNAPHAEILKYLPKPVGKEILYEVILEANEYFKATV</sequence>
<dbReference type="SUPFAM" id="SSF52172">
    <property type="entry name" value="CheY-like"/>
    <property type="match status" value="1"/>
</dbReference>
<reference evidence="4 5" key="1">
    <citation type="submission" date="2020-08" db="EMBL/GenBank/DDBJ databases">
        <title>Functional genomics of gut bacteria from endangered species of beetles.</title>
        <authorList>
            <person name="Carlos-Shanley C."/>
        </authorList>
    </citation>
    <scope>NUCLEOTIDE SEQUENCE [LARGE SCALE GENOMIC DNA]</scope>
    <source>
        <strain evidence="4 5">S00070</strain>
    </source>
</reference>
<evidence type="ECO:0000313" key="4">
    <source>
        <dbReference type="EMBL" id="MBB6003259.1"/>
    </source>
</evidence>
<comment type="caution">
    <text evidence="4">The sequence shown here is derived from an EMBL/GenBank/DDBJ whole genome shotgun (WGS) entry which is preliminary data.</text>
</comment>
<protein>
    <submittedName>
        <fullName evidence="4">CheY-like chemotaxis protein</fullName>
    </submittedName>
</protein>
<feature type="domain" description="Response regulatory" evidence="3">
    <location>
        <begin position="6"/>
        <end position="127"/>
    </location>
</feature>
<dbReference type="InterPro" id="IPR001789">
    <property type="entry name" value="Sig_transdc_resp-reg_receiver"/>
</dbReference>
<dbReference type="PANTHER" id="PTHR44591:SF23">
    <property type="entry name" value="CHEY SUBFAMILY"/>
    <property type="match status" value="1"/>
</dbReference>
<keyword evidence="1 2" id="KW-0597">Phosphoprotein</keyword>
<dbReference type="Proteomes" id="UP000524404">
    <property type="component" value="Unassembled WGS sequence"/>
</dbReference>
<dbReference type="AlphaFoldDB" id="A0A841EPE7"/>
<dbReference type="PANTHER" id="PTHR44591">
    <property type="entry name" value="STRESS RESPONSE REGULATOR PROTEIN 1"/>
    <property type="match status" value="1"/>
</dbReference>
<gene>
    <name evidence="4" type="ORF">HNP25_001912</name>
</gene>
<accession>A0A841EPE7</accession>
<dbReference type="EMBL" id="JACHKT010000011">
    <property type="protein sequence ID" value="MBB6003259.1"/>
    <property type="molecule type" value="Genomic_DNA"/>
</dbReference>
<dbReference type="Pfam" id="PF00072">
    <property type="entry name" value="Response_reg"/>
    <property type="match status" value="1"/>
</dbReference>
<dbReference type="RefSeq" id="WP_221432436.1">
    <property type="nucleotide sequence ID" value="NZ_JACHKT010000011.1"/>
</dbReference>
<dbReference type="InterPro" id="IPR050595">
    <property type="entry name" value="Bact_response_regulator"/>
</dbReference>
<evidence type="ECO:0000256" key="2">
    <source>
        <dbReference type="PROSITE-ProRule" id="PRU00169"/>
    </source>
</evidence>
<evidence type="ECO:0000256" key="1">
    <source>
        <dbReference type="ARBA" id="ARBA00022553"/>
    </source>
</evidence>
<evidence type="ECO:0000313" key="5">
    <source>
        <dbReference type="Proteomes" id="UP000524404"/>
    </source>
</evidence>
<feature type="modified residue" description="4-aspartylphosphate" evidence="2">
    <location>
        <position position="57"/>
    </location>
</feature>
<dbReference type="InterPro" id="IPR011006">
    <property type="entry name" value="CheY-like_superfamily"/>
</dbReference>
<name>A0A841EPE7_9BACT</name>
<dbReference type="SMART" id="SM00448">
    <property type="entry name" value="REC"/>
    <property type="match status" value="1"/>
</dbReference>
<proteinExistence type="predicted"/>